<feature type="domain" description="Mce/MlaD" evidence="2">
    <location>
        <begin position="38"/>
        <end position="111"/>
    </location>
</feature>
<protein>
    <submittedName>
        <fullName evidence="3">MlaD family protein</fullName>
    </submittedName>
</protein>
<keyword evidence="4" id="KW-1185">Reference proteome</keyword>
<dbReference type="Proteomes" id="UP001597286">
    <property type="component" value="Unassembled WGS sequence"/>
</dbReference>
<dbReference type="InterPro" id="IPR052336">
    <property type="entry name" value="MlaD_Phospholipid_Transporter"/>
</dbReference>
<dbReference type="EMBL" id="JBHUFB010000009">
    <property type="protein sequence ID" value="MFD1812146.1"/>
    <property type="molecule type" value="Genomic_DNA"/>
</dbReference>
<organism evidence="3 4">
    <name type="scientific">Rhodococcus gannanensis</name>
    <dbReference type="NCBI Taxonomy" id="1960308"/>
    <lineage>
        <taxon>Bacteria</taxon>
        <taxon>Bacillati</taxon>
        <taxon>Actinomycetota</taxon>
        <taxon>Actinomycetes</taxon>
        <taxon>Mycobacteriales</taxon>
        <taxon>Nocardiaceae</taxon>
        <taxon>Rhodococcus</taxon>
    </lineage>
</organism>
<dbReference type="InterPro" id="IPR003399">
    <property type="entry name" value="Mce/MlaD"/>
</dbReference>
<sequence length="345" mass="35031">MAVVRRRVVATAMTVSMLCATGGGAVAHADAPPGPGKGATYCAEMPDSVGLYTGNPVTQMGFEVGTVDSIVERGDRVEVTFTTSVDRAFPADVQAVTRSKSILADRSLELVGNLASGPALEPGTCIPLQHSHTPRTISEIVGSAADFLGELSPEGSEATVAGAVAGLAEALRGEGDNARDLVENAAAAMEDPDRMVADLGTAVSAMAPLTEQTLADWGAITSLATQLPDIATAGIDLFPGTIDVCVGIGWLVATLYDVQTRYGGEIWPFVHGPVTQAVALAAGRAGDLSGLVGVVPSLAAVLRQQSADPGGLVVRFTPPSVTLGDGTAIDPANLLGDALTKGPHL</sequence>
<evidence type="ECO:0000256" key="1">
    <source>
        <dbReference type="SAM" id="SignalP"/>
    </source>
</evidence>
<dbReference type="PANTHER" id="PTHR33371:SF4">
    <property type="entry name" value="INTERMEMBRANE PHOSPHOLIPID TRANSPORT SYSTEM BINDING PROTEIN MLAD"/>
    <property type="match status" value="1"/>
</dbReference>
<reference evidence="4" key="1">
    <citation type="journal article" date="2019" name="Int. J. Syst. Evol. Microbiol.">
        <title>The Global Catalogue of Microorganisms (GCM) 10K type strain sequencing project: providing services to taxonomists for standard genome sequencing and annotation.</title>
        <authorList>
            <consortium name="The Broad Institute Genomics Platform"/>
            <consortium name="The Broad Institute Genome Sequencing Center for Infectious Disease"/>
            <person name="Wu L."/>
            <person name="Ma J."/>
        </authorList>
    </citation>
    <scope>NUCLEOTIDE SEQUENCE [LARGE SCALE GENOMIC DNA]</scope>
    <source>
        <strain evidence="4">DT72</strain>
    </source>
</reference>
<name>A0ABW4P232_9NOCA</name>
<accession>A0ABW4P232</accession>
<evidence type="ECO:0000313" key="3">
    <source>
        <dbReference type="EMBL" id="MFD1812146.1"/>
    </source>
</evidence>
<proteinExistence type="predicted"/>
<feature type="signal peptide" evidence="1">
    <location>
        <begin position="1"/>
        <end position="27"/>
    </location>
</feature>
<dbReference type="PANTHER" id="PTHR33371">
    <property type="entry name" value="INTERMEMBRANE PHOSPHOLIPID TRANSPORT SYSTEM BINDING PROTEIN MLAD-RELATED"/>
    <property type="match status" value="1"/>
</dbReference>
<comment type="caution">
    <text evidence="3">The sequence shown here is derived from an EMBL/GenBank/DDBJ whole genome shotgun (WGS) entry which is preliminary data.</text>
</comment>
<dbReference type="RefSeq" id="WP_378484664.1">
    <property type="nucleotide sequence ID" value="NZ_JBHUFB010000009.1"/>
</dbReference>
<evidence type="ECO:0000259" key="2">
    <source>
        <dbReference type="Pfam" id="PF02470"/>
    </source>
</evidence>
<keyword evidence="1" id="KW-0732">Signal</keyword>
<dbReference type="Pfam" id="PF02470">
    <property type="entry name" value="MlaD"/>
    <property type="match status" value="1"/>
</dbReference>
<evidence type="ECO:0000313" key="4">
    <source>
        <dbReference type="Proteomes" id="UP001597286"/>
    </source>
</evidence>
<feature type="chain" id="PRO_5045300465" evidence="1">
    <location>
        <begin position="28"/>
        <end position="345"/>
    </location>
</feature>
<gene>
    <name evidence="3" type="ORF">ACFSJG_07970</name>
</gene>